<dbReference type="InterPro" id="IPR043504">
    <property type="entry name" value="Peptidase_S1_PA_chymotrypsin"/>
</dbReference>
<dbReference type="FunFam" id="2.40.10.10:FF:000068">
    <property type="entry name" value="transmembrane protease serine 2"/>
    <property type="match status" value="1"/>
</dbReference>
<feature type="non-terminal residue" evidence="9">
    <location>
        <position position="152"/>
    </location>
</feature>
<dbReference type="Pfam" id="PF00089">
    <property type="entry name" value="Trypsin"/>
    <property type="match status" value="1"/>
</dbReference>
<evidence type="ECO:0000313" key="9">
    <source>
        <dbReference type="EMBL" id="AED99788.1"/>
    </source>
</evidence>
<dbReference type="InterPro" id="IPR001314">
    <property type="entry name" value="Peptidase_S1A"/>
</dbReference>
<dbReference type="CDD" id="cd00190">
    <property type="entry name" value="Tryp_SPc"/>
    <property type="match status" value="1"/>
</dbReference>
<comment type="similarity">
    <text evidence="7">Belongs to the peptidase S1 family. CLIP subfamily.</text>
</comment>
<dbReference type="FunFam" id="2.40.10.10:FF:000002">
    <property type="entry name" value="Transmembrane protease serine"/>
    <property type="match status" value="1"/>
</dbReference>
<dbReference type="Gene3D" id="2.40.10.10">
    <property type="entry name" value="Trypsin-like serine proteases"/>
    <property type="match status" value="2"/>
</dbReference>
<accession>F5AXS8</accession>
<dbReference type="PANTHER" id="PTHR24264">
    <property type="entry name" value="TRYPSIN-RELATED"/>
    <property type="match status" value="1"/>
</dbReference>
<proteinExistence type="evidence at transcript level"/>
<dbReference type="MEROPS" id="S01.B79"/>
<sequence length="152" mass="17154">WVLTAAHCVNFSADKYIIARVGSSKVGVFGEKYQAKRIIRHKNYNSKTVDYDFALIEVADRIEFNKRVKPVALPKRQEKIMDNMSCLVTGWGDTLKWTESTDNLRGVEVPIVNQEKCKKAYRKHNRTITPRMICAGFEKGGKDACKGDSGGP</sequence>
<organism evidence="9">
    <name type="scientific">Orseolia oryzae</name>
    <name type="common">Asian rice gall midge</name>
    <dbReference type="NCBI Taxonomy" id="33408"/>
    <lineage>
        <taxon>Eukaryota</taxon>
        <taxon>Metazoa</taxon>
        <taxon>Ecdysozoa</taxon>
        <taxon>Arthropoda</taxon>
        <taxon>Hexapoda</taxon>
        <taxon>Insecta</taxon>
        <taxon>Pterygota</taxon>
        <taxon>Neoptera</taxon>
        <taxon>Endopterygota</taxon>
        <taxon>Diptera</taxon>
        <taxon>Nematocera</taxon>
        <taxon>Sciaroidea</taxon>
        <taxon>Cecidomyiidae</taxon>
        <taxon>Orseolia</taxon>
    </lineage>
</organism>
<keyword evidence="5" id="KW-0720">Serine protease</keyword>
<evidence type="ECO:0000256" key="5">
    <source>
        <dbReference type="ARBA" id="ARBA00022825"/>
    </source>
</evidence>
<dbReference type="InterPro" id="IPR009003">
    <property type="entry name" value="Peptidase_S1_PA"/>
</dbReference>
<keyword evidence="4" id="KW-0378">Hydrolase</keyword>
<dbReference type="InterPro" id="IPR018114">
    <property type="entry name" value="TRYPSIN_HIS"/>
</dbReference>
<evidence type="ECO:0000256" key="2">
    <source>
        <dbReference type="ARBA" id="ARBA00022525"/>
    </source>
</evidence>
<reference evidence="9" key="1">
    <citation type="journal article" date="2011" name="Int. J. Mol. Sci.">
        <title>Serine Proteases-Like Genes in the Asian Rice Gall Midge Show Differential Expression in Compatible and Incompatible Interactions with Rice.</title>
        <authorList>
            <person name="Sinha D.K."/>
            <person name="Lakshmi M."/>
            <person name="Anuradha G."/>
            <person name="Rahman S.J."/>
            <person name="Siddiq E.A."/>
            <person name="Bentur J.S."/>
            <person name="Nair S."/>
        </authorList>
    </citation>
    <scope>NUCLEOTIDE SEQUENCE</scope>
</reference>
<dbReference type="SMART" id="SM00020">
    <property type="entry name" value="Tryp_SPc"/>
    <property type="match status" value="1"/>
</dbReference>
<comment type="subcellular location">
    <subcellularLocation>
        <location evidence="1">Secreted</location>
    </subcellularLocation>
</comment>
<dbReference type="GO" id="GO:0005615">
    <property type="term" value="C:extracellular space"/>
    <property type="evidence" value="ECO:0007669"/>
    <property type="project" value="TreeGrafter"/>
</dbReference>
<dbReference type="InterPro" id="IPR001254">
    <property type="entry name" value="Trypsin_dom"/>
</dbReference>
<feature type="non-terminal residue" evidence="9">
    <location>
        <position position="1"/>
    </location>
</feature>
<name>F5AXS8_9DIPT</name>
<evidence type="ECO:0000259" key="8">
    <source>
        <dbReference type="PROSITE" id="PS50240"/>
    </source>
</evidence>
<protein>
    <submittedName>
        <fullName evidence="9">Serine protease</fullName>
    </submittedName>
</protein>
<evidence type="ECO:0000256" key="1">
    <source>
        <dbReference type="ARBA" id="ARBA00004613"/>
    </source>
</evidence>
<evidence type="ECO:0000256" key="4">
    <source>
        <dbReference type="ARBA" id="ARBA00022801"/>
    </source>
</evidence>
<dbReference type="InterPro" id="IPR050127">
    <property type="entry name" value="Serine_Proteases_S1"/>
</dbReference>
<dbReference type="PROSITE" id="PS00134">
    <property type="entry name" value="TRYPSIN_HIS"/>
    <property type="match status" value="1"/>
</dbReference>
<keyword evidence="3 9" id="KW-0645">Protease</keyword>
<evidence type="ECO:0000256" key="6">
    <source>
        <dbReference type="ARBA" id="ARBA00023157"/>
    </source>
</evidence>
<dbReference type="EMBL" id="HQ587043">
    <property type="protein sequence ID" value="AED99788.1"/>
    <property type="molecule type" value="mRNA"/>
</dbReference>
<keyword evidence="6" id="KW-1015">Disulfide bond</keyword>
<keyword evidence="2" id="KW-0964">Secreted</keyword>
<dbReference type="SUPFAM" id="SSF50494">
    <property type="entry name" value="Trypsin-like serine proteases"/>
    <property type="match status" value="1"/>
</dbReference>
<dbReference type="PANTHER" id="PTHR24264:SF65">
    <property type="entry name" value="SRCR DOMAIN-CONTAINING PROTEIN"/>
    <property type="match status" value="1"/>
</dbReference>
<dbReference type="AlphaFoldDB" id="F5AXS8"/>
<dbReference type="PRINTS" id="PR00722">
    <property type="entry name" value="CHYMOTRYPSIN"/>
</dbReference>
<evidence type="ECO:0000256" key="7">
    <source>
        <dbReference type="ARBA" id="ARBA00024195"/>
    </source>
</evidence>
<evidence type="ECO:0000256" key="3">
    <source>
        <dbReference type="ARBA" id="ARBA00022670"/>
    </source>
</evidence>
<dbReference type="GO" id="GO:0004252">
    <property type="term" value="F:serine-type endopeptidase activity"/>
    <property type="evidence" value="ECO:0007669"/>
    <property type="project" value="InterPro"/>
</dbReference>
<feature type="domain" description="Peptidase S1" evidence="8">
    <location>
        <begin position="1"/>
        <end position="152"/>
    </location>
</feature>
<dbReference type="PROSITE" id="PS50240">
    <property type="entry name" value="TRYPSIN_DOM"/>
    <property type="match status" value="1"/>
</dbReference>
<dbReference type="GO" id="GO:0006508">
    <property type="term" value="P:proteolysis"/>
    <property type="evidence" value="ECO:0007669"/>
    <property type="project" value="UniProtKB-KW"/>
</dbReference>